<organism evidence="2 3">
    <name type="scientific">Eleutherodactylus coqui</name>
    <name type="common">Puerto Rican coqui</name>
    <dbReference type="NCBI Taxonomy" id="57060"/>
    <lineage>
        <taxon>Eukaryota</taxon>
        <taxon>Metazoa</taxon>
        <taxon>Chordata</taxon>
        <taxon>Craniata</taxon>
        <taxon>Vertebrata</taxon>
        <taxon>Euteleostomi</taxon>
        <taxon>Amphibia</taxon>
        <taxon>Batrachia</taxon>
        <taxon>Anura</taxon>
        <taxon>Neobatrachia</taxon>
        <taxon>Hyloidea</taxon>
        <taxon>Eleutherodactylidae</taxon>
        <taxon>Eleutherodactylinae</taxon>
        <taxon>Eleutherodactylus</taxon>
        <taxon>Eleutherodactylus</taxon>
    </lineage>
</organism>
<comment type="caution">
    <text evidence="2">The sequence shown here is derived from an EMBL/GenBank/DDBJ whole genome shotgun (WGS) entry which is preliminary data.</text>
</comment>
<evidence type="ECO:0000313" key="2">
    <source>
        <dbReference type="EMBL" id="KAG9478424.1"/>
    </source>
</evidence>
<gene>
    <name evidence="2" type="ORF">GDO78_013441</name>
</gene>
<dbReference type="AlphaFoldDB" id="A0A8J6F1D7"/>
<reference evidence="2" key="1">
    <citation type="thesis" date="2020" institute="ProQuest LLC" country="789 East Eisenhower Parkway, Ann Arbor, MI, USA">
        <title>Comparative Genomics and Chromosome Evolution.</title>
        <authorList>
            <person name="Mudd A.B."/>
        </authorList>
    </citation>
    <scope>NUCLEOTIDE SEQUENCE</scope>
    <source>
        <strain evidence="2">HN-11 Male</strain>
        <tissue evidence="2">Kidney and liver</tissue>
    </source>
</reference>
<evidence type="ECO:0000256" key="1">
    <source>
        <dbReference type="SAM" id="MobiDB-lite"/>
    </source>
</evidence>
<name>A0A8J6F1D7_ELECQ</name>
<sequence length="92" mass="10731">MRLQSPVVVSYGYGHIQCGKFTNTELKLVHFKMVKSWLCSMINLLHLQVNLYRRFILIVWNILAQNCNGGGEKKQKKHLATPPFQTWQEKVT</sequence>
<proteinExistence type="predicted"/>
<accession>A0A8J6F1D7</accession>
<dbReference type="EMBL" id="WNTK01000009">
    <property type="protein sequence ID" value="KAG9478424.1"/>
    <property type="molecule type" value="Genomic_DNA"/>
</dbReference>
<evidence type="ECO:0000313" key="3">
    <source>
        <dbReference type="Proteomes" id="UP000770717"/>
    </source>
</evidence>
<dbReference type="Proteomes" id="UP000770717">
    <property type="component" value="Unassembled WGS sequence"/>
</dbReference>
<keyword evidence="3" id="KW-1185">Reference proteome</keyword>
<protein>
    <submittedName>
        <fullName evidence="2">Uncharacterized protein</fullName>
    </submittedName>
</protein>
<feature type="compositionally biased region" description="Polar residues" evidence="1">
    <location>
        <begin position="83"/>
        <end position="92"/>
    </location>
</feature>
<feature type="region of interest" description="Disordered" evidence="1">
    <location>
        <begin position="70"/>
        <end position="92"/>
    </location>
</feature>